<feature type="region of interest" description="Disordered" evidence="5">
    <location>
        <begin position="137"/>
        <end position="203"/>
    </location>
</feature>
<evidence type="ECO:0000259" key="6">
    <source>
        <dbReference type="Pfam" id="PF24763"/>
    </source>
</evidence>
<dbReference type="Proteomes" id="UP000232323">
    <property type="component" value="Unassembled WGS sequence"/>
</dbReference>
<dbReference type="PANTHER" id="PTHR34118:SF6">
    <property type="entry name" value="PROTEIN CONSERVED ONLY IN THE GREEN LINEAGE 160, CHLOROPLASTIC"/>
    <property type="match status" value="1"/>
</dbReference>
<dbReference type="OrthoDB" id="3700at2759"/>
<dbReference type="Pfam" id="PF24763">
    <property type="entry name" value="CGL160_C"/>
    <property type="match status" value="1"/>
</dbReference>
<dbReference type="GO" id="GO:0016020">
    <property type="term" value="C:membrane"/>
    <property type="evidence" value="ECO:0007669"/>
    <property type="project" value="UniProtKB-SubCell"/>
</dbReference>
<keyword evidence="3" id="KW-1133">Transmembrane helix</keyword>
<dbReference type="PANTHER" id="PTHR34118">
    <property type="entry name" value="NF-KAPPA-B INHIBITOR-LIKE PROTEIN-RELATED"/>
    <property type="match status" value="1"/>
</dbReference>
<accession>A0A250XJ47</accession>
<dbReference type="STRING" id="1157962.A0A250XJ47"/>
<proteinExistence type="predicted"/>
<comment type="caution">
    <text evidence="7">The sequence shown here is derived from an EMBL/GenBank/DDBJ whole genome shotgun (WGS) entry which is preliminary data.</text>
</comment>
<keyword evidence="8" id="KW-1185">Reference proteome</keyword>
<gene>
    <name evidence="7" type="ORF">CEUSTIGMA_g10531.t1</name>
</gene>
<name>A0A250XJ47_9CHLO</name>
<evidence type="ECO:0000256" key="5">
    <source>
        <dbReference type="SAM" id="MobiDB-lite"/>
    </source>
</evidence>
<evidence type="ECO:0000256" key="1">
    <source>
        <dbReference type="ARBA" id="ARBA00004141"/>
    </source>
</evidence>
<keyword evidence="2" id="KW-0812">Transmembrane</keyword>
<evidence type="ECO:0000256" key="2">
    <source>
        <dbReference type="ARBA" id="ARBA00022692"/>
    </source>
</evidence>
<feature type="compositionally biased region" description="Low complexity" evidence="5">
    <location>
        <begin position="143"/>
        <end position="160"/>
    </location>
</feature>
<keyword evidence="4" id="KW-0472">Membrane</keyword>
<evidence type="ECO:0000313" key="8">
    <source>
        <dbReference type="Proteomes" id="UP000232323"/>
    </source>
</evidence>
<reference evidence="7 8" key="1">
    <citation type="submission" date="2017-08" db="EMBL/GenBank/DDBJ databases">
        <title>Acidophilic green algal genome provides insights into adaptation to an acidic environment.</title>
        <authorList>
            <person name="Hirooka S."/>
            <person name="Hirose Y."/>
            <person name="Kanesaki Y."/>
            <person name="Higuchi S."/>
            <person name="Fujiwara T."/>
            <person name="Onuma R."/>
            <person name="Era A."/>
            <person name="Ohbayashi R."/>
            <person name="Uzuka A."/>
            <person name="Nozaki H."/>
            <person name="Yoshikawa H."/>
            <person name="Miyagishima S.Y."/>
        </authorList>
    </citation>
    <scope>NUCLEOTIDE SEQUENCE [LARGE SCALE GENOMIC DNA]</scope>
    <source>
        <strain evidence="7 8">NIES-2499</strain>
    </source>
</reference>
<feature type="domain" description="CGL160/ATPI" evidence="6">
    <location>
        <begin position="210"/>
        <end position="332"/>
    </location>
</feature>
<evidence type="ECO:0000256" key="4">
    <source>
        <dbReference type="ARBA" id="ARBA00023136"/>
    </source>
</evidence>
<dbReference type="AlphaFoldDB" id="A0A250XJ47"/>
<feature type="compositionally biased region" description="Polar residues" evidence="5">
    <location>
        <begin position="184"/>
        <end position="197"/>
    </location>
</feature>
<comment type="subcellular location">
    <subcellularLocation>
        <location evidence="1">Membrane</location>
        <topology evidence="1">Multi-pass membrane protein</topology>
    </subcellularLocation>
</comment>
<evidence type="ECO:0000256" key="3">
    <source>
        <dbReference type="ARBA" id="ARBA00022989"/>
    </source>
</evidence>
<sequence length="359" mass="39825">MAFLSSQIFYVTTNRASRIIPHADPDQNISEKRDKVAKEIKLPKTGYFSLADPTAEVYSKSTEPFDPRKKGGRYKNEFIWNTNWQETMRKEEQLEKKRKEYVEGASVNSSSETGGIKFGILSDLNNLDIDLSDVLRKRRDSQEQQSASASSSSTQAVRASPRSPSPQLEPISRLNAEKLKRQNRGNTRTPSVTLVSTRTEDEGERDRLIEEERKRYEAKKVDFQVWTLALTALGGVATYTSYSPDVSASYLTGALGGLFYLRLLGRSVDAVGNQSLEAGASSLLSQPRLLIPVILTLLFNRWNVLYADKVGVTLQLLPMMIGFFTYKIAVLARESKDLMADLSTPSQSAGGSNGTGTSS</sequence>
<dbReference type="EMBL" id="BEGY01000092">
    <property type="protein sequence ID" value="GAX83105.1"/>
    <property type="molecule type" value="Genomic_DNA"/>
</dbReference>
<evidence type="ECO:0000313" key="7">
    <source>
        <dbReference type="EMBL" id="GAX83105.1"/>
    </source>
</evidence>
<organism evidence="7 8">
    <name type="scientific">Chlamydomonas eustigma</name>
    <dbReference type="NCBI Taxonomy" id="1157962"/>
    <lineage>
        <taxon>Eukaryota</taxon>
        <taxon>Viridiplantae</taxon>
        <taxon>Chlorophyta</taxon>
        <taxon>core chlorophytes</taxon>
        <taxon>Chlorophyceae</taxon>
        <taxon>CS clade</taxon>
        <taxon>Chlamydomonadales</taxon>
        <taxon>Chlamydomonadaceae</taxon>
        <taxon>Chlamydomonas</taxon>
    </lineage>
</organism>
<protein>
    <recommendedName>
        <fullName evidence="6">CGL160/ATPI domain-containing protein</fullName>
    </recommendedName>
</protein>
<dbReference type="InterPro" id="IPR056309">
    <property type="entry name" value="CGL160/ATPI_dom"/>
</dbReference>